<keyword evidence="21" id="KW-1185">Reference proteome</keyword>
<reference evidence="20" key="2">
    <citation type="submission" date="2020-09" db="EMBL/GenBank/DDBJ databases">
        <authorList>
            <person name="Sun Q."/>
            <person name="Zhou Y."/>
        </authorList>
    </citation>
    <scope>NUCLEOTIDE SEQUENCE</scope>
    <source>
        <strain evidence="20">CGMCC 1.15254</strain>
    </source>
</reference>
<dbReference type="Proteomes" id="UP000632498">
    <property type="component" value="Unassembled WGS sequence"/>
</dbReference>
<evidence type="ECO:0000256" key="4">
    <source>
        <dbReference type="ARBA" id="ARBA00010561"/>
    </source>
</evidence>
<comment type="catalytic activity">
    <reaction evidence="18 19">
        <text>alpha-ribazole 5'-phosphate + adenosylcob(III)inamide-GDP = adenosylcob(III)alamin 5'-phosphate + GMP + H(+)</text>
        <dbReference type="Rhea" id="RHEA:23560"/>
        <dbReference type="ChEBI" id="CHEBI:15378"/>
        <dbReference type="ChEBI" id="CHEBI:57918"/>
        <dbReference type="ChEBI" id="CHEBI:58115"/>
        <dbReference type="ChEBI" id="CHEBI:60487"/>
        <dbReference type="ChEBI" id="CHEBI:60493"/>
        <dbReference type="EC" id="2.7.8.26"/>
    </reaction>
</comment>
<dbReference type="PANTHER" id="PTHR34148">
    <property type="entry name" value="ADENOSYLCOBINAMIDE-GDP RIBAZOLETRANSFERASE"/>
    <property type="match status" value="1"/>
</dbReference>
<feature type="transmembrane region" description="Helical" evidence="19">
    <location>
        <begin position="190"/>
        <end position="210"/>
    </location>
</feature>
<proteinExistence type="inferred from homology"/>
<keyword evidence="13 19" id="KW-0472">Membrane</keyword>
<keyword evidence="12 19" id="KW-1133">Transmembrane helix</keyword>
<evidence type="ECO:0000313" key="20">
    <source>
        <dbReference type="EMBL" id="GGF72902.1"/>
    </source>
</evidence>
<dbReference type="GO" id="GO:0009236">
    <property type="term" value="P:cobalamin biosynthetic process"/>
    <property type="evidence" value="ECO:0007669"/>
    <property type="project" value="UniProtKB-UniRule"/>
</dbReference>
<gene>
    <name evidence="19 20" type="primary">cobS</name>
    <name evidence="20" type="ORF">GCM10011332_28610</name>
</gene>
<evidence type="ECO:0000256" key="12">
    <source>
        <dbReference type="ARBA" id="ARBA00022989"/>
    </source>
</evidence>
<evidence type="ECO:0000256" key="18">
    <source>
        <dbReference type="ARBA" id="ARBA00049504"/>
    </source>
</evidence>
<evidence type="ECO:0000256" key="3">
    <source>
        <dbReference type="ARBA" id="ARBA00004663"/>
    </source>
</evidence>
<evidence type="ECO:0000256" key="5">
    <source>
        <dbReference type="ARBA" id="ARBA00013200"/>
    </source>
</evidence>
<comment type="catalytic activity">
    <reaction evidence="17 19">
        <text>alpha-ribazole + adenosylcob(III)inamide-GDP = adenosylcob(III)alamin + GMP + H(+)</text>
        <dbReference type="Rhea" id="RHEA:16049"/>
        <dbReference type="ChEBI" id="CHEBI:10329"/>
        <dbReference type="ChEBI" id="CHEBI:15378"/>
        <dbReference type="ChEBI" id="CHEBI:18408"/>
        <dbReference type="ChEBI" id="CHEBI:58115"/>
        <dbReference type="ChEBI" id="CHEBI:60487"/>
        <dbReference type="EC" id="2.7.8.26"/>
    </reaction>
</comment>
<evidence type="ECO:0000256" key="16">
    <source>
        <dbReference type="ARBA" id="ARBA00032853"/>
    </source>
</evidence>
<keyword evidence="10 19" id="KW-0812">Transmembrane</keyword>
<protein>
    <recommendedName>
        <fullName evidence="6 19">Adenosylcobinamide-GDP ribazoletransferase</fullName>
        <ecNumber evidence="5 19">2.7.8.26</ecNumber>
    </recommendedName>
    <alternativeName>
        <fullName evidence="16 19">Cobalamin synthase</fullName>
    </alternativeName>
    <alternativeName>
        <fullName evidence="15 19">Cobalamin-5'-phosphate synthase</fullName>
    </alternativeName>
</protein>
<evidence type="ECO:0000256" key="19">
    <source>
        <dbReference type="HAMAP-Rule" id="MF_00719"/>
    </source>
</evidence>
<keyword evidence="9 19" id="KW-0808">Transferase</keyword>
<comment type="caution">
    <text evidence="20">The sequence shown here is derived from an EMBL/GenBank/DDBJ whole genome shotgun (WGS) entry which is preliminary data.</text>
</comment>
<keyword evidence="7 19" id="KW-1003">Cell membrane</keyword>
<feature type="transmembrane region" description="Helical" evidence="19">
    <location>
        <begin position="51"/>
        <end position="72"/>
    </location>
</feature>
<evidence type="ECO:0000256" key="13">
    <source>
        <dbReference type="ARBA" id="ARBA00023136"/>
    </source>
</evidence>
<comment type="cofactor">
    <cofactor evidence="1 19">
        <name>Mg(2+)</name>
        <dbReference type="ChEBI" id="CHEBI:18420"/>
    </cofactor>
</comment>
<dbReference type="InterPro" id="IPR003805">
    <property type="entry name" value="CobS"/>
</dbReference>
<dbReference type="PANTHER" id="PTHR34148:SF1">
    <property type="entry name" value="ADENOSYLCOBINAMIDE-GDP RIBAZOLETRANSFERASE"/>
    <property type="match status" value="1"/>
</dbReference>
<evidence type="ECO:0000313" key="21">
    <source>
        <dbReference type="Proteomes" id="UP000632498"/>
    </source>
</evidence>
<dbReference type="EMBL" id="BMHV01000026">
    <property type="protein sequence ID" value="GGF72902.1"/>
    <property type="molecule type" value="Genomic_DNA"/>
</dbReference>
<name>A0A917FG79_9PROT</name>
<dbReference type="GO" id="GO:0008818">
    <property type="term" value="F:cobalamin 5'-phosphate synthase activity"/>
    <property type="evidence" value="ECO:0007669"/>
    <property type="project" value="UniProtKB-UniRule"/>
</dbReference>
<dbReference type="GO" id="GO:0005886">
    <property type="term" value="C:plasma membrane"/>
    <property type="evidence" value="ECO:0007669"/>
    <property type="project" value="UniProtKB-SubCell"/>
</dbReference>
<sequence length="267" mass="27653">MQDMSDTSSTFEKTSQSPLAWGADIQLAVVFLTRIPWRLNGDVPPQALNRALRAFPLVGLIVGGGSATVFGLAHFANLPDLACALLAILSAVLLTGALHEDGLADVADGFGGGQDKARKLEIMRDSRLGAYGGLALVFSLGLRTSALIGFEDWTLGAAALVGTACLSRVAPALLIYMMKPARSDGLAATMEKPAGVIICQSLGLGVALFLLCTPGMAGWITLSVCALCLLIWKAIAQKQIGGQTGDVCGASQQIIEISALLTLASLT</sequence>
<evidence type="ECO:0000256" key="8">
    <source>
        <dbReference type="ARBA" id="ARBA00022573"/>
    </source>
</evidence>
<evidence type="ECO:0000256" key="6">
    <source>
        <dbReference type="ARBA" id="ARBA00015850"/>
    </source>
</evidence>
<keyword evidence="11 19" id="KW-0460">Magnesium</keyword>
<evidence type="ECO:0000256" key="10">
    <source>
        <dbReference type="ARBA" id="ARBA00022692"/>
    </source>
</evidence>
<evidence type="ECO:0000256" key="14">
    <source>
        <dbReference type="ARBA" id="ARBA00025228"/>
    </source>
</evidence>
<evidence type="ECO:0000256" key="11">
    <source>
        <dbReference type="ARBA" id="ARBA00022842"/>
    </source>
</evidence>
<evidence type="ECO:0000256" key="2">
    <source>
        <dbReference type="ARBA" id="ARBA00004651"/>
    </source>
</evidence>
<accession>A0A917FG79</accession>
<evidence type="ECO:0000256" key="1">
    <source>
        <dbReference type="ARBA" id="ARBA00001946"/>
    </source>
</evidence>
<dbReference type="NCBIfam" id="TIGR00317">
    <property type="entry name" value="cobS"/>
    <property type="match status" value="1"/>
</dbReference>
<reference evidence="20" key="1">
    <citation type="journal article" date="2014" name="Int. J. Syst. Evol. Microbiol.">
        <title>Complete genome sequence of Corynebacterium casei LMG S-19264T (=DSM 44701T), isolated from a smear-ripened cheese.</title>
        <authorList>
            <consortium name="US DOE Joint Genome Institute (JGI-PGF)"/>
            <person name="Walter F."/>
            <person name="Albersmeier A."/>
            <person name="Kalinowski J."/>
            <person name="Ruckert C."/>
        </authorList>
    </citation>
    <scope>NUCLEOTIDE SEQUENCE</scope>
    <source>
        <strain evidence="20">CGMCC 1.15254</strain>
    </source>
</reference>
<feature type="transmembrane region" description="Helical" evidence="19">
    <location>
        <begin position="128"/>
        <end position="150"/>
    </location>
</feature>
<evidence type="ECO:0000256" key="17">
    <source>
        <dbReference type="ARBA" id="ARBA00048623"/>
    </source>
</evidence>
<evidence type="ECO:0000256" key="15">
    <source>
        <dbReference type="ARBA" id="ARBA00032605"/>
    </source>
</evidence>
<organism evidence="20 21">
    <name type="scientific">Terasakiella brassicae</name>
    <dbReference type="NCBI Taxonomy" id="1634917"/>
    <lineage>
        <taxon>Bacteria</taxon>
        <taxon>Pseudomonadati</taxon>
        <taxon>Pseudomonadota</taxon>
        <taxon>Alphaproteobacteria</taxon>
        <taxon>Rhodospirillales</taxon>
        <taxon>Terasakiellaceae</taxon>
        <taxon>Terasakiella</taxon>
    </lineage>
</organism>
<feature type="transmembrane region" description="Helical" evidence="19">
    <location>
        <begin position="216"/>
        <end position="235"/>
    </location>
</feature>
<evidence type="ECO:0000256" key="7">
    <source>
        <dbReference type="ARBA" id="ARBA00022475"/>
    </source>
</evidence>
<dbReference type="EC" id="2.7.8.26" evidence="5 19"/>
<dbReference type="GO" id="GO:0051073">
    <property type="term" value="F:adenosylcobinamide-GDP ribazoletransferase activity"/>
    <property type="evidence" value="ECO:0007669"/>
    <property type="project" value="UniProtKB-UniRule"/>
</dbReference>
<comment type="subcellular location">
    <subcellularLocation>
        <location evidence="2 19">Cell membrane</location>
        <topology evidence="2 19">Multi-pass membrane protein</topology>
    </subcellularLocation>
</comment>
<feature type="transmembrane region" description="Helical" evidence="19">
    <location>
        <begin position="78"/>
        <end position="98"/>
    </location>
</feature>
<dbReference type="AlphaFoldDB" id="A0A917FG79"/>
<feature type="transmembrane region" description="Helical" evidence="19">
    <location>
        <begin position="156"/>
        <end position="178"/>
    </location>
</feature>
<evidence type="ECO:0000256" key="9">
    <source>
        <dbReference type="ARBA" id="ARBA00022679"/>
    </source>
</evidence>
<dbReference type="HAMAP" id="MF_00719">
    <property type="entry name" value="CobS"/>
    <property type="match status" value="1"/>
</dbReference>
<keyword evidence="8 19" id="KW-0169">Cobalamin biosynthesis</keyword>
<comment type="similarity">
    <text evidence="4 19">Belongs to the CobS family.</text>
</comment>
<comment type="pathway">
    <text evidence="3 19">Cofactor biosynthesis; adenosylcobalamin biosynthesis; adenosylcobalamin from cob(II)yrinate a,c-diamide: step 7/7.</text>
</comment>
<dbReference type="Pfam" id="PF02654">
    <property type="entry name" value="CobS"/>
    <property type="match status" value="1"/>
</dbReference>
<comment type="function">
    <text evidence="14 19">Joins adenosylcobinamide-GDP and alpha-ribazole to generate adenosylcobalamin (Ado-cobalamin). Also synthesizes adenosylcobalamin 5'-phosphate from adenosylcobinamide-GDP and alpha-ribazole 5'-phosphate.</text>
</comment>